<feature type="compositionally biased region" description="Low complexity" evidence="2">
    <location>
        <begin position="1"/>
        <end position="13"/>
    </location>
</feature>
<keyword evidence="6" id="KW-1185">Reference proteome</keyword>
<evidence type="ECO:0000259" key="4">
    <source>
        <dbReference type="Pfam" id="PF25917"/>
    </source>
</evidence>
<dbReference type="Gene3D" id="1.10.287.470">
    <property type="entry name" value="Helix hairpin bin"/>
    <property type="match status" value="1"/>
</dbReference>
<dbReference type="Pfam" id="PF25917">
    <property type="entry name" value="BSH_RND"/>
    <property type="match status" value="1"/>
</dbReference>
<accession>A0A5C5ZBA5</accession>
<evidence type="ECO:0000256" key="3">
    <source>
        <dbReference type="SAM" id="Phobius"/>
    </source>
</evidence>
<feature type="compositionally biased region" description="Basic and acidic residues" evidence="2">
    <location>
        <begin position="14"/>
        <end position="26"/>
    </location>
</feature>
<keyword evidence="3" id="KW-0472">Membrane</keyword>
<feature type="domain" description="Multidrug resistance protein MdtA-like barrel-sandwich hybrid" evidence="4">
    <location>
        <begin position="121"/>
        <end position="300"/>
    </location>
</feature>
<evidence type="ECO:0000256" key="2">
    <source>
        <dbReference type="SAM" id="MobiDB-lite"/>
    </source>
</evidence>
<evidence type="ECO:0000256" key="1">
    <source>
        <dbReference type="SAM" id="Coils"/>
    </source>
</evidence>
<reference evidence="5 6" key="1">
    <citation type="submission" date="2019-02" db="EMBL/GenBank/DDBJ databases">
        <title>Deep-cultivation of Planctomycetes and their phenomic and genomic characterization uncovers novel biology.</title>
        <authorList>
            <person name="Wiegand S."/>
            <person name="Jogler M."/>
            <person name="Boedeker C."/>
            <person name="Pinto D."/>
            <person name="Vollmers J."/>
            <person name="Rivas-Marin E."/>
            <person name="Kohn T."/>
            <person name="Peeters S.H."/>
            <person name="Heuer A."/>
            <person name="Rast P."/>
            <person name="Oberbeckmann S."/>
            <person name="Bunk B."/>
            <person name="Jeske O."/>
            <person name="Meyerdierks A."/>
            <person name="Storesund J.E."/>
            <person name="Kallscheuer N."/>
            <person name="Luecker S."/>
            <person name="Lage O.M."/>
            <person name="Pohl T."/>
            <person name="Merkel B.J."/>
            <person name="Hornburger P."/>
            <person name="Mueller R.-W."/>
            <person name="Bruemmer F."/>
            <person name="Labrenz M."/>
            <person name="Spormann A.M."/>
            <person name="Op Den Camp H."/>
            <person name="Overmann J."/>
            <person name="Amann R."/>
            <person name="Jetten M.S.M."/>
            <person name="Mascher T."/>
            <person name="Medema M.H."/>
            <person name="Devos D.P."/>
            <person name="Kaster A.-K."/>
            <person name="Ovreas L."/>
            <person name="Rohde M."/>
            <person name="Galperin M.Y."/>
            <person name="Jogler C."/>
        </authorList>
    </citation>
    <scope>NUCLEOTIDE SEQUENCE [LARGE SCALE GENOMIC DNA]</scope>
    <source>
        <strain evidence="5 6">CA13</strain>
    </source>
</reference>
<dbReference type="EMBL" id="SJPJ01000001">
    <property type="protein sequence ID" value="TWT83843.1"/>
    <property type="molecule type" value="Genomic_DNA"/>
</dbReference>
<protein>
    <submittedName>
        <fullName evidence="5">Multidrug resistance protein MdtN</fullName>
    </submittedName>
</protein>
<dbReference type="SUPFAM" id="SSF111369">
    <property type="entry name" value="HlyD-like secretion proteins"/>
    <property type="match status" value="2"/>
</dbReference>
<sequence>MTPVVSELPVEPSVKAEPHEARHENQPAHGHKHGRKHAHGSEAKSQWLLFNILIPLGIVAGAIAIVIVLGSVEPAQRPPEDATLAGRMRALMPVRVERVRSLSEFEQKLQLRVDGTVVPFREVRVATEVAGRIVFKSDNCEAGAIVNKGELLMKIDPTDYELEAQRLTRLQEQEYEALGEVDQEMVNTKRLIEVVKQDEVLQEREVERLRTMPSGYASEGEIDKAKRALLQATQSRVTSENQLDLLRKRRSRLEASERLAQAQLELAKQNLKRTEIVSPIDGVIVSEDAELNSFVARGNPIVTIEDTTKVEVATSLRMDQLYWILDQKDRSKSGLSNSGERRGYDLPETPAIVEFQISGRGETAYQWDARLMSYDGIGVDANTRTVPVRIVVDNPQQFHQIAASKSNDKRVFKADPTGPTTLVRGMFVTVKLLIEPQTPLVVIPAEGLKPGNRAWQFIPDPSVLDVGKAEDAQQSQADETNIDLDIPPVKEPVKEPVEASDTETFDPSQWEAGRVVNRTSIFPVDSLSIDGIDGLEETAPEEEAVVFGKRKWWVCEVQDQSMVGGAFVVVSPVGSVDSDLIPARIQRPELAESQSQTNGVATGNILAKESAQ</sequence>
<feature type="region of interest" description="Disordered" evidence="2">
    <location>
        <begin position="1"/>
        <end position="40"/>
    </location>
</feature>
<feature type="compositionally biased region" description="Basic residues" evidence="2">
    <location>
        <begin position="29"/>
        <end position="38"/>
    </location>
</feature>
<dbReference type="InterPro" id="IPR050393">
    <property type="entry name" value="MFP_Efflux_Pump"/>
</dbReference>
<dbReference type="PANTHER" id="PTHR30367">
    <property type="entry name" value="P-HYDROXYBENZOIC ACID EFFLUX PUMP SUBUNIT AAEA-RELATED"/>
    <property type="match status" value="1"/>
</dbReference>
<comment type="caution">
    <text evidence="5">The sequence shown here is derived from an EMBL/GenBank/DDBJ whole genome shotgun (WGS) entry which is preliminary data.</text>
</comment>
<feature type="transmembrane region" description="Helical" evidence="3">
    <location>
        <begin position="47"/>
        <end position="69"/>
    </location>
</feature>
<keyword evidence="1" id="KW-0175">Coiled coil</keyword>
<dbReference type="AlphaFoldDB" id="A0A5C5ZBA5"/>
<feature type="region of interest" description="Disordered" evidence="2">
    <location>
        <begin position="588"/>
        <end position="612"/>
    </location>
</feature>
<dbReference type="Proteomes" id="UP000315010">
    <property type="component" value="Unassembled WGS sequence"/>
</dbReference>
<dbReference type="PANTHER" id="PTHR30367:SF1">
    <property type="entry name" value="MULTIDRUG RESISTANCE PROTEIN MDTN"/>
    <property type="match status" value="1"/>
</dbReference>
<keyword evidence="3" id="KW-1133">Transmembrane helix</keyword>
<dbReference type="Gene3D" id="2.40.50.100">
    <property type="match status" value="1"/>
</dbReference>
<keyword evidence="3" id="KW-0812">Transmembrane</keyword>
<feature type="compositionally biased region" description="Polar residues" evidence="2">
    <location>
        <begin position="592"/>
        <end position="601"/>
    </location>
</feature>
<evidence type="ECO:0000313" key="5">
    <source>
        <dbReference type="EMBL" id="TWT83843.1"/>
    </source>
</evidence>
<name>A0A5C5ZBA5_9BACT</name>
<dbReference type="Gene3D" id="2.40.30.170">
    <property type="match status" value="1"/>
</dbReference>
<proteinExistence type="predicted"/>
<feature type="coiled-coil region" evidence="1">
    <location>
        <begin position="236"/>
        <end position="272"/>
    </location>
</feature>
<evidence type="ECO:0000313" key="6">
    <source>
        <dbReference type="Proteomes" id="UP000315010"/>
    </source>
</evidence>
<dbReference type="InterPro" id="IPR058625">
    <property type="entry name" value="MdtA-like_BSH"/>
</dbReference>
<organism evidence="5 6">
    <name type="scientific">Novipirellula herctigrandis</name>
    <dbReference type="NCBI Taxonomy" id="2527986"/>
    <lineage>
        <taxon>Bacteria</taxon>
        <taxon>Pseudomonadati</taxon>
        <taxon>Planctomycetota</taxon>
        <taxon>Planctomycetia</taxon>
        <taxon>Pirellulales</taxon>
        <taxon>Pirellulaceae</taxon>
        <taxon>Novipirellula</taxon>
    </lineage>
</organism>
<gene>
    <name evidence="5" type="primary">mdtN_3</name>
    <name evidence="5" type="ORF">CA13_53160</name>
</gene>